<name>A0ABN7SE17_OIKDI</name>
<accession>A0ABN7SE17</accession>
<dbReference type="EMBL" id="OU015569">
    <property type="protein sequence ID" value="CAG5098415.1"/>
    <property type="molecule type" value="Genomic_DNA"/>
</dbReference>
<evidence type="ECO:0000313" key="2">
    <source>
        <dbReference type="Proteomes" id="UP001158576"/>
    </source>
</evidence>
<protein>
    <submittedName>
        <fullName evidence="1">Oidioi.mRNA.OKI2018_I69.XSR.g15647.t2.cds</fullName>
    </submittedName>
</protein>
<gene>
    <name evidence="1" type="ORF">OKIOD_LOCUS7205</name>
</gene>
<sequence>MKLSPLLMHLAQAYRFDYAASFHNFFVDNIYPDIARKNSLPPGVFLEITETERLIFYQCSLYKKGRLLLSSRPCYRLEERVFRVCSRFFLREQWQQANFCLEPLNYEILELELANETVYGMVPAREFGQIESENDFGFGTMRRGYFFLRPSENVSRNLATSASHPLFDGKVGHIMASLFDHGTRTFSVTGTHRCFSEEFSNCSGKTSVCGQSEPFRMSDASHVAESFFQYYNEEVHEMWRDTKTRVFDGEHDFIHLQQHGMARRDGSDGFISNAVVNGASSGYLPKFEGGSANKMAEFMTEKVIQHGKENGFNPAYSYLIRSCNSEQDKDFAALCAGTNTLGRFINRDRDQTDFDTAHALSCQRYGDEEIIKSKNQFIHFELTDLWRSNVDFMTRSFKEFFPSA</sequence>
<organism evidence="1 2">
    <name type="scientific">Oikopleura dioica</name>
    <name type="common">Tunicate</name>
    <dbReference type="NCBI Taxonomy" id="34765"/>
    <lineage>
        <taxon>Eukaryota</taxon>
        <taxon>Metazoa</taxon>
        <taxon>Chordata</taxon>
        <taxon>Tunicata</taxon>
        <taxon>Appendicularia</taxon>
        <taxon>Copelata</taxon>
        <taxon>Oikopleuridae</taxon>
        <taxon>Oikopleura</taxon>
    </lineage>
</organism>
<keyword evidence="2" id="KW-1185">Reference proteome</keyword>
<evidence type="ECO:0000313" key="1">
    <source>
        <dbReference type="EMBL" id="CAG5098415.1"/>
    </source>
</evidence>
<proteinExistence type="predicted"/>
<dbReference type="Proteomes" id="UP001158576">
    <property type="component" value="Chromosome XSR"/>
</dbReference>
<reference evidence="1 2" key="1">
    <citation type="submission" date="2021-04" db="EMBL/GenBank/DDBJ databases">
        <authorList>
            <person name="Bliznina A."/>
        </authorList>
    </citation>
    <scope>NUCLEOTIDE SEQUENCE [LARGE SCALE GENOMIC DNA]</scope>
</reference>